<dbReference type="AlphaFoldDB" id="A0A0F6YMH9"/>
<dbReference type="Proteomes" id="UP000034883">
    <property type="component" value="Chromosome"/>
</dbReference>
<accession>A0A0F6YMH9</accession>
<organism evidence="1 2">
    <name type="scientific">Sandaracinus amylolyticus</name>
    <dbReference type="NCBI Taxonomy" id="927083"/>
    <lineage>
        <taxon>Bacteria</taxon>
        <taxon>Pseudomonadati</taxon>
        <taxon>Myxococcota</taxon>
        <taxon>Polyangia</taxon>
        <taxon>Polyangiales</taxon>
        <taxon>Sandaracinaceae</taxon>
        <taxon>Sandaracinus</taxon>
    </lineage>
</organism>
<dbReference type="STRING" id="927083.DB32_008202"/>
<protein>
    <submittedName>
        <fullName evidence="1">Uncharacterized protein</fullName>
    </submittedName>
</protein>
<dbReference type="RefSeq" id="WP_053237959.1">
    <property type="nucleotide sequence ID" value="NZ_CP011125.1"/>
</dbReference>
<name>A0A0F6YMH9_9BACT</name>
<evidence type="ECO:0000313" key="1">
    <source>
        <dbReference type="EMBL" id="AKF11053.1"/>
    </source>
</evidence>
<keyword evidence="2" id="KW-1185">Reference proteome</keyword>
<gene>
    <name evidence="1" type="ORF">DB32_008202</name>
</gene>
<reference evidence="1 2" key="1">
    <citation type="submission" date="2015-03" db="EMBL/GenBank/DDBJ databases">
        <title>Genome assembly of Sandaracinus amylolyticus DSM 53668.</title>
        <authorList>
            <person name="Sharma G."/>
            <person name="Subramanian S."/>
        </authorList>
    </citation>
    <scope>NUCLEOTIDE SEQUENCE [LARGE SCALE GENOMIC DNA]</scope>
    <source>
        <strain evidence="1 2">DSM 53668</strain>
    </source>
</reference>
<evidence type="ECO:0000313" key="2">
    <source>
        <dbReference type="Proteomes" id="UP000034883"/>
    </source>
</evidence>
<sequence length="226" mass="24880">MTDVSSAAVWIEPVMLACIEDRRFFEELAPEPRAMVTLWAMRAEVQRRGLAHFVDDVPDWIVKDVPRAAEALGEHALKDAFASLLPALKRGRAARFSGKGVEWSAHAGIEPLVASLGDALVARVIASKRAFGAVRARAETIHAEARAAHKREAEAVQESAKAKVRSRFDGLREKARPWSMQTRFAVEDAVSHAKFGVGRVRALVPPNKIEVEFEDGSIRTMLHAAQ</sequence>
<dbReference type="EMBL" id="CP011125">
    <property type="protein sequence ID" value="AKF11053.1"/>
    <property type="molecule type" value="Genomic_DNA"/>
</dbReference>
<proteinExistence type="predicted"/>
<dbReference type="KEGG" id="samy:DB32_008202"/>
<dbReference type="OrthoDB" id="129834at2"/>